<evidence type="ECO:0000313" key="1">
    <source>
        <dbReference type="EMBL" id="MCH83168.1"/>
    </source>
</evidence>
<dbReference type="AlphaFoldDB" id="A0A392M8Q5"/>
<name>A0A392M8Q5_9FABA</name>
<organism evidence="1 2">
    <name type="scientific">Trifolium medium</name>
    <dbReference type="NCBI Taxonomy" id="97028"/>
    <lineage>
        <taxon>Eukaryota</taxon>
        <taxon>Viridiplantae</taxon>
        <taxon>Streptophyta</taxon>
        <taxon>Embryophyta</taxon>
        <taxon>Tracheophyta</taxon>
        <taxon>Spermatophyta</taxon>
        <taxon>Magnoliopsida</taxon>
        <taxon>eudicotyledons</taxon>
        <taxon>Gunneridae</taxon>
        <taxon>Pentapetalae</taxon>
        <taxon>rosids</taxon>
        <taxon>fabids</taxon>
        <taxon>Fabales</taxon>
        <taxon>Fabaceae</taxon>
        <taxon>Papilionoideae</taxon>
        <taxon>50 kb inversion clade</taxon>
        <taxon>NPAAA clade</taxon>
        <taxon>Hologalegina</taxon>
        <taxon>IRL clade</taxon>
        <taxon>Trifolieae</taxon>
        <taxon>Trifolium</taxon>
    </lineage>
</organism>
<comment type="caution">
    <text evidence="1">The sequence shown here is derived from an EMBL/GenBank/DDBJ whole genome shotgun (WGS) entry which is preliminary data.</text>
</comment>
<reference evidence="1 2" key="1">
    <citation type="journal article" date="2018" name="Front. Plant Sci.">
        <title>Red Clover (Trifolium pratense) and Zigzag Clover (T. medium) - A Picture of Genomic Similarities and Differences.</title>
        <authorList>
            <person name="Dluhosova J."/>
            <person name="Istvanek J."/>
            <person name="Nedelnik J."/>
            <person name="Repkova J."/>
        </authorList>
    </citation>
    <scope>NUCLEOTIDE SEQUENCE [LARGE SCALE GENOMIC DNA]</scope>
    <source>
        <strain evidence="2">cv. 10/8</strain>
        <tissue evidence="1">Leaf</tissue>
    </source>
</reference>
<dbReference type="Proteomes" id="UP000265520">
    <property type="component" value="Unassembled WGS sequence"/>
</dbReference>
<keyword evidence="2" id="KW-1185">Reference proteome</keyword>
<sequence length="64" mass="7028">MGYILQGSKTGRLTSPVIAVQDLCIKIISLGSLSSWPFQEPQHNVRLRPQCRIIVVGGKLDPVL</sequence>
<accession>A0A392M8Q5</accession>
<evidence type="ECO:0000313" key="2">
    <source>
        <dbReference type="Proteomes" id="UP000265520"/>
    </source>
</evidence>
<gene>
    <name evidence="1" type="ORF">A2U01_0003985</name>
</gene>
<proteinExistence type="predicted"/>
<dbReference type="EMBL" id="LXQA010004753">
    <property type="protein sequence ID" value="MCH83168.1"/>
    <property type="molecule type" value="Genomic_DNA"/>
</dbReference>
<protein>
    <submittedName>
        <fullName evidence="1">Uncharacterized protein</fullName>
    </submittedName>
</protein>